<organism evidence="1 2">
    <name type="scientific">Photobacterium aquae</name>
    <dbReference type="NCBI Taxonomy" id="1195763"/>
    <lineage>
        <taxon>Bacteria</taxon>
        <taxon>Pseudomonadati</taxon>
        <taxon>Pseudomonadota</taxon>
        <taxon>Gammaproteobacteria</taxon>
        <taxon>Vibrionales</taxon>
        <taxon>Vibrionaceae</taxon>
        <taxon>Photobacterium</taxon>
    </lineage>
</organism>
<dbReference type="AlphaFoldDB" id="A0A0J1GTV5"/>
<dbReference type="EMBL" id="LDOT01000039">
    <property type="protein sequence ID" value="KLV03165.1"/>
    <property type="molecule type" value="Genomic_DNA"/>
</dbReference>
<dbReference type="PATRIC" id="fig|1195763.3.peg.4427"/>
<dbReference type="Proteomes" id="UP000036097">
    <property type="component" value="Unassembled WGS sequence"/>
</dbReference>
<gene>
    <name evidence="1" type="ORF">ABT56_20635</name>
</gene>
<accession>A0A0J1GTV5</accession>
<name>A0A0J1GTV5_9GAMM</name>
<reference evidence="1 2" key="1">
    <citation type="submission" date="2015-05" db="EMBL/GenBank/DDBJ databases">
        <title>Photobacterium galathea sp. nov.</title>
        <authorList>
            <person name="Machado H."/>
            <person name="Gram L."/>
        </authorList>
    </citation>
    <scope>NUCLEOTIDE SEQUENCE [LARGE SCALE GENOMIC DNA]</scope>
    <source>
        <strain evidence="1 2">CGMCC 1.12159</strain>
    </source>
</reference>
<proteinExistence type="predicted"/>
<evidence type="ECO:0000313" key="2">
    <source>
        <dbReference type="Proteomes" id="UP000036097"/>
    </source>
</evidence>
<keyword evidence="2" id="KW-1185">Reference proteome</keyword>
<protein>
    <submittedName>
        <fullName evidence="1">Uncharacterized protein</fullName>
    </submittedName>
</protein>
<evidence type="ECO:0000313" key="1">
    <source>
        <dbReference type="EMBL" id="KLV03165.1"/>
    </source>
</evidence>
<sequence length="140" mass="16636">MALFSVSSQNDTHERYTEKFNQDIIFSLFTQSSVPYKEIFCVKKPMQTTEKYLLVHEICKKRDLCNVFYCINSRNVTKRAKTSYKHKSDILNVNISIITHILHLLSDKSMRKKFYIKAELSVSYCQERRLRMDLSTFSLF</sequence>
<comment type="caution">
    <text evidence="1">The sequence shown here is derived from an EMBL/GenBank/DDBJ whole genome shotgun (WGS) entry which is preliminary data.</text>
</comment>